<dbReference type="Proteomes" id="UP001378960">
    <property type="component" value="Unassembled WGS sequence"/>
</dbReference>
<evidence type="ECO:0000256" key="9">
    <source>
        <dbReference type="ARBA" id="ARBA00023242"/>
    </source>
</evidence>
<dbReference type="SMART" id="SM00968">
    <property type="entry name" value="SMC_hinge"/>
    <property type="match status" value="1"/>
</dbReference>
<dbReference type="Pfam" id="PF02463">
    <property type="entry name" value="SMC_N"/>
    <property type="match status" value="1"/>
</dbReference>
<dbReference type="GO" id="GO:0016887">
    <property type="term" value="F:ATP hydrolysis activity"/>
    <property type="evidence" value="ECO:0007669"/>
    <property type="project" value="InterPro"/>
</dbReference>
<dbReference type="InterPro" id="IPR027417">
    <property type="entry name" value="P-loop_NTPase"/>
</dbReference>
<dbReference type="InterPro" id="IPR003395">
    <property type="entry name" value="RecF/RecN/SMC_N"/>
</dbReference>
<name>A0AAV5RAL1_PICKL</name>
<reference evidence="14 15" key="1">
    <citation type="journal article" date="2023" name="Elife">
        <title>Identification of key yeast species and microbe-microbe interactions impacting larval growth of Drosophila in the wild.</title>
        <authorList>
            <person name="Mure A."/>
            <person name="Sugiura Y."/>
            <person name="Maeda R."/>
            <person name="Honda K."/>
            <person name="Sakurai N."/>
            <person name="Takahashi Y."/>
            <person name="Watada M."/>
            <person name="Katoh T."/>
            <person name="Gotoh A."/>
            <person name="Gotoh Y."/>
            <person name="Taniguchi I."/>
            <person name="Nakamura K."/>
            <person name="Hayashi T."/>
            <person name="Katayama T."/>
            <person name="Uemura T."/>
            <person name="Hattori Y."/>
        </authorList>
    </citation>
    <scope>NUCLEOTIDE SEQUENCE [LARGE SCALE GENOMIC DNA]</scope>
    <source>
        <strain evidence="14 15">PK-24</strain>
    </source>
</reference>
<evidence type="ECO:0000256" key="4">
    <source>
        <dbReference type="ARBA" id="ARBA00022741"/>
    </source>
</evidence>
<keyword evidence="15" id="KW-1185">Reference proteome</keyword>
<dbReference type="SUPFAM" id="SSF52540">
    <property type="entry name" value="P-loop containing nucleoside triphosphate hydrolases"/>
    <property type="match status" value="1"/>
</dbReference>
<evidence type="ECO:0000313" key="15">
    <source>
        <dbReference type="Proteomes" id="UP001378960"/>
    </source>
</evidence>
<keyword evidence="9 11" id="KW-0539">Nucleus</keyword>
<dbReference type="InterPro" id="IPR024704">
    <property type="entry name" value="SMC"/>
</dbReference>
<dbReference type="InterPro" id="IPR036277">
    <property type="entry name" value="SMC_hinge_sf"/>
</dbReference>
<feature type="coiled-coil region" evidence="12">
    <location>
        <begin position="745"/>
        <end position="884"/>
    </location>
</feature>
<dbReference type="GO" id="GO:0005524">
    <property type="term" value="F:ATP binding"/>
    <property type="evidence" value="ECO:0007669"/>
    <property type="project" value="UniProtKB-KW"/>
</dbReference>
<dbReference type="AlphaFoldDB" id="A0AAV5RAL1"/>
<keyword evidence="6" id="KW-0067">ATP-binding</keyword>
<dbReference type="Gene3D" id="1.20.1060.20">
    <property type="match status" value="1"/>
</dbReference>
<evidence type="ECO:0000259" key="13">
    <source>
        <dbReference type="SMART" id="SM00968"/>
    </source>
</evidence>
<feature type="domain" description="SMC hinge" evidence="13">
    <location>
        <begin position="522"/>
        <end position="643"/>
    </location>
</feature>
<feature type="coiled-coil region" evidence="12">
    <location>
        <begin position="257"/>
        <end position="349"/>
    </location>
</feature>
<keyword evidence="7 12" id="KW-0175">Coiled coil</keyword>
<keyword evidence="10" id="KW-0131">Cell cycle</keyword>
<dbReference type="SUPFAM" id="SSF75553">
    <property type="entry name" value="Smc hinge domain"/>
    <property type="match status" value="1"/>
</dbReference>
<keyword evidence="4" id="KW-0547">Nucleotide-binding</keyword>
<evidence type="ECO:0000313" key="14">
    <source>
        <dbReference type="EMBL" id="GMM48601.1"/>
    </source>
</evidence>
<evidence type="ECO:0000256" key="1">
    <source>
        <dbReference type="ARBA" id="ARBA00004123"/>
    </source>
</evidence>
<dbReference type="PIRSF" id="PIRSF005719">
    <property type="entry name" value="SMC"/>
    <property type="match status" value="1"/>
</dbReference>
<keyword evidence="8" id="KW-0226">DNA condensation</keyword>
<dbReference type="Gene3D" id="3.40.50.300">
    <property type="entry name" value="P-loop containing nucleotide triphosphate hydrolases"/>
    <property type="match status" value="2"/>
</dbReference>
<evidence type="ECO:0000256" key="3">
    <source>
        <dbReference type="ARBA" id="ARBA00022618"/>
    </source>
</evidence>
<keyword evidence="5" id="KW-0498">Mitosis</keyword>
<gene>
    <name evidence="14" type="ORF">DAPK24_051990</name>
</gene>
<evidence type="ECO:0000256" key="12">
    <source>
        <dbReference type="SAM" id="Coils"/>
    </source>
</evidence>
<dbReference type="GO" id="GO:0030261">
    <property type="term" value="P:chromosome condensation"/>
    <property type="evidence" value="ECO:0007669"/>
    <property type="project" value="UniProtKB-KW"/>
</dbReference>
<dbReference type="EMBL" id="BTGB01000009">
    <property type="protein sequence ID" value="GMM48601.1"/>
    <property type="molecule type" value="Genomic_DNA"/>
</dbReference>
<dbReference type="Gene3D" id="3.30.70.1620">
    <property type="match status" value="1"/>
</dbReference>
<sequence>MKVEELVIDGFKSYSVRTVITDWDPQFNAITGLNGSGKSNILDAICFVLGITSTTALRASNLQDLIYKKGTSGVTKASVTITFDNSDPDTSPVAYKNDRKISITRKVAVDQPNSASTKYLINGRKATQKEVANLLQSVQLNINDPNFLIMQGQITKMLNMKPKQILSLIEEAAGTKSYEAQRDSSEKIMRKKDAKLEAIKETRDLQVKPKLDELARQTEVVIEYKNKVNEKDKNAQMLYCYLYQAGLDTILETKEPLRESTEKLEKCNESIEKYKSQIERLTAEINEIKEKNKSTSDSAKLKELEAQEQDLSNSITRLKTAMNSKIENIKEIKESIKLKEAEIQRNEHSFNNKKDKFSELQNNFLKEESNLRNFKEVLQRKEDLLSTLSTGISSKGSSDSGYTSQLREANKKLSETKTLIEQDKINIRHLESQCDTRKLEACKKEILNYENEISKRKQTVESIKNQLRVNGFDQTEYEKLKQEEKTLIEQLNSKNRYLQEFTRRDSRFDFTYSDPAPNFNHSSVKGLCGELFDLPDKNKTSSTALEVCAGFKLFNVVVDTEKTGSLLLQRGRLSKRVTFVPLNRISSKVVRPEILNEAKRIAPNKVELALNLVEYNNDVGKAIEYVFGNKLICDDPETAKKVTFNDKIRTGSITLDGDNYDPEGRLSGGSRRTSNSLINQFSRYKELKHDADTIRNRLNEISKILRNMNQAASKNNDIQEQLVSEEYNIGLLERKLVESNAAIYIQKFEKNMEKIKELKQLIQLNENNVNNIQHEISEINKDINEFNSDGSKKVRELKEEISRMTTELSAKEKNLTKKRSLFNEEKVRNEDLMSDIETWKTDIAKLNEDLPEIENLVKEDDLLINKYQIELESIVEQIEIERETANGFIQELNQLSEHLEHTRKLLSESNSKHEKYLEESNYYKSCERQAVNDMKEAKKLFSWIENDVQRKNILEQYPNIDPEQCQQKINECEQKIMELRSKGADVNIIQQADMLKTHDASLEKKIKKIEKDKMKIQATITKLDQYLKTELNKTFEIVSKEFGETFELLLPGAYAKLIKTDTNGDITKGLEVKVRLGNVWKESLVELSGGQRSLVALALIMSLLQFRPAPMYILDEVDAALDLSHTQSIGHLIKTKFKGSQFIVVSLKEGMFTNANRLFKVTFQENTSVVTSNSN</sequence>
<evidence type="ECO:0000256" key="2">
    <source>
        <dbReference type="ARBA" id="ARBA00005231"/>
    </source>
</evidence>
<evidence type="ECO:0000256" key="6">
    <source>
        <dbReference type="ARBA" id="ARBA00022840"/>
    </source>
</evidence>
<organism evidence="14 15">
    <name type="scientific">Pichia kluyveri</name>
    <name type="common">Yeast</name>
    <dbReference type="NCBI Taxonomy" id="36015"/>
    <lineage>
        <taxon>Eukaryota</taxon>
        <taxon>Fungi</taxon>
        <taxon>Dikarya</taxon>
        <taxon>Ascomycota</taxon>
        <taxon>Saccharomycotina</taxon>
        <taxon>Pichiomycetes</taxon>
        <taxon>Pichiales</taxon>
        <taxon>Pichiaceae</taxon>
        <taxon>Pichia</taxon>
    </lineage>
</organism>
<protein>
    <recommendedName>
        <fullName evidence="11">Structural maintenance of chromosomes protein</fullName>
    </recommendedName>
</protein>
<accession>A0AAV5RAL1</accession>
<dbReference type="GO" id="GO:0005694">
    <property type="term" value="C:chromosome"/>
    <property type="evidence" value="ECO:0007669"/>
    <property type="project" value="InterPro"/>
</dbReference>
<evidence type="ECO:0000256" key="7">
    <source>
        <dbReference type="ARBA" id="ARBA00023054"/>
    </source>
</evidence>
<comment type="caution">
    <text evidence="14">The sequence shown here is derived from an EMBL/GenBank/DDBJ whole genome shotgun (WGS) entry which is preliminary data.</text>
</comment>
<dbReference type="InterPro" id="IPR027120">
    <property type="entry name" value="Smc2_ABC"/>
</dbReference>
<evidence type="ECO:0000256" key="11">
    <source>
        <dbReference type="PIRNR" id="PIRNR005719"/>
    </source>
</evidence>
<keyword evidence="3" id="KW-0132">Cell division</keyword>
<comment type="subcellular location">
    <subcellularLocation>
        <location evidence="1 11">Nucleus</location>
    </subcellularLocation>
</comment>
<feature type="coiled-coil region" evidence="12">
    <location>
        <begin position="406"/>
        <end position="494"/>
    </location>
</feature>
<dbReference type="GO" id="GO:0007059">
    <property type="term" value="P:chromosome segregation"/>
    <property type="evidence" value="ECO:0007669"/>
    <property type="project" value="UniProtKB-ARBA"/>
</dbReference>
<dbReference type="PANTHER" id="PTHR43977">
    <property type="entry name" value="STRUCTURAL MAINTENANCE OF CHROMOSOMES PROTEIN 3"/>
    <property type="match status" value="1"/>
</dbReference>
<evidence type="ECO:0000256" key="10">
    <source>
        <dbReference type="ARBA" id="ARBA00023306"/>
    </source>
</evidence>
<dbReference type="GO" id="GO:0005634">
    <property type="term" value="C:nucleus"/>
    <property type="evidence" value="ECO:0007669"/>
    <property type="project" value="UniProtKB-SubCell"/>
</dbReference>
<evidence type="ECO:0000256" key="5">
    <source>
        <dbReference type="ARBA" id="ARBA00022776"/>
    </source>
</evidence>
<dbReference type="Pfam" id="PF06470">
    <property type="entry name" value="SMC_hinge"/>
    <property type="match status" value="1"/>
</dbReference>
<feature type="coiled-coil region" evidence="12">
    <location>
        <begin position="684"/>
        <end position="721"/>
    </location>
</feature>
<dbReference type="InterPro" id="IPR010935">
    <property type="entry name" value="SMC_hinge"/>
</dbReference>
<comment type="similarity">
    <text evidence="2">Belongs to the SMC family. SMC2 subfamily.</text>
</comment>
<proteinExistence type="inferred from homology"/>
<dbReference type="CDD" id="cd03273">
    <property type="entry name" value="ABC_SMC2_euk"/>
    <property type="match status" value="1"/>
</dbReference>
<evidence type="ECO:0000256" key="8">
    <source>
        <dbReference type="ARBA" id="ARBA00023067"/>
    </source>
</evidence>
<dbReference type="GO" id="GO:0051301">
    <property type="term" value="P:cell division"/>
    <property type="evidence" value="ECO:0007669"/>
    <property type="project" value="UniProtKB-KW"/>
</dbReference>